<evidence type="ECO:0000256" key="2">
    <source>
        <dbReference type="ARBA" id="ARBA00022643"/>
    </source>
</evidence>
<dbReference type="GO" id="GO:0008726">
    <property type="term" value="F:alkanesulfonate monooxygenase activity"/>
    <property type="evidence" value="ECO:0007669"/>
    <property type="project" value="TreeGrafter"/>
</dbReference>
<dbReference type="PANTHER" id="PTHR42847:SF4">
    <property type="entry name" value="ALKANESULFONATE MONOOXYGENASE-RELATED"/>
    <property type="match status" value="1"/>
</dbReference>
<dbReference type="NCBIfam" id="TIGR03619">
    <property type="entry name" value="F420_Rv2161c"/>
    <property type="match status" value="1"/>
</dbReference>
<dbReference type="InterPro" id="IPR019921">
    <property type="entry name" value="Lucif-like_OxRdtase_Rv2161c"/>
</dbReference>
<evidence type="ECO:0000256" key="1">
    <source>
        <dbReference type="ARBA" id="ARBA00022630"/>
    </source>
</evidence>
<evidence type="ECO:0000256" key="4">
    <source>
        <dbReference type="ARBA" id="ARBA00023033"/>
    </source>
</evidence>
<proteinExistence type="predicted"/>
<keyword evidence="4" id="KW-0503">Monooxygenase</keyword>
<accession>A0A9W6QZE2</accession>
<feature type="domain" description="Luciferase-like" evidence="5">
    <location>
        <begin position="1"/>
        <end position="250"/>
    </location>
</feature>
<dbReference type="AlphaFoldDB" id="A0A9W6QZE2"/>
<keyword evidence="7" id="KW-1185">Reference proteome</keyword>
<gene>
    <name evidence="6" type="ORF">Atai01_20320</name>
</gene>
<evidence type="ECO:0000259" key="5">
    <source>
        <dbReference type="Pfam" id="PF00296"/>
    </source>
</evidence>
<keyword evidence="2" id="KW-0288">FMN</keyword>
<dbReference type="EMBL" id="BSTI01000004">
    <property type="protein sequence ID" value="GLY65413.1"/>
    <property type="molecule type" value="Genomic_DNA"/>
</dbReference>
<dbReference type="InterPro" id="IPR036661">
    <property type="entry name" value="Luciferase-like_sf"/>
</dbReference>
<dbReference type="SUPFAM" id="SSF51679">
    <property type="entry name" value="Bacterial luciferase-like"/>
    <property type="match status" value="1"/>
</dbReference>
<dbReference type="RefSeq" id="WP_285486627.1">
    <property type="nucleotide sequence ID" value="NZ_BSTI01000004.1"/>
</dbReference>
<organism evidence="6 7">
    <name type="scientific">Amycolatopsis taiwanensis</name>
    <dbReference type="NCBI Taxonomy" id="342230"/>
    <lineage>
        <taxon>Bacteria</taxon>
        <taxon>Bacillati</taxon>
        <taxon>Actinomycetota</taxon>
        <taxon>Actinomycetes</taxon>
        <taxon>Pseudonocardiales</taxon>
        <taxon>Pseudonocardiaceae</taxon>
        <taxon>Amycolatopsis</taxon>
    </lineage>
</organism>
<protein>
    <submittedName>
        <fullName evidence="6">LLM class F420-dependent oxidoreductase</fullName>
    </submittedName>
</protein>
<evidence type="ECO:0000313" key="7">
    <source>
        <dbReference type="Proteomes" id="UP001165136"/>
    </source>
</evidence>
<sequence length="288" mass="30997">MRIGLSTPVVFQLPGAYSEWERDAGIEDIAEIAQTADELGFDHLTCAEHVAIPAAAASQRGGVYWDPGVTLGYLAACTRRIRLATSVVVLGYHHPLTLAKRYGTLDVISGGRLVLGVGVGSLAEEFALLGAPFTDRGARADDALRALRAALSEREPAYTGDYYTFQGMVVEPHATQKKVPLWVGGRTFRSLRRACDLGDGWMPFGLSTKELGDLLARVEPPEGFEVVLSSGPLDPETDPEGARSRLRELREVGATAVTVSVVARSCAHYCDQLATLRTLAAQEEGSRE</sequence>
<dbReference type="Gene3D" id="3.20.20.30">
    <property type="entry name" value="Luciferase-like domain"/>
    <property type="match status" value="1"/>
</dbReference>
<dbReference type="GO" id="GO:0046306">
    <property type="term" value="P:alkanesulfonate catabolic process"/>
    <property type="evidence" value="ECO:0007669"/>
    <property type="project" value="TreeGrafter"/>
</dbReference>
<dbReference type="Pfam" id="PF00296">
    <property type="entry name" value="Bac_luciferase"/>
    <property type="match status" value="1"/>
</dbReference>
<dbReference type="PANTHER" id="PTHR42847">
    <property type="entry name" value="ALKANESULFONATE MONOOXYGENASE"/>
    <property type="match status" value="1"/>
</dbReference>
<evidence type="ECO:0000313" key="6">
    <source>
        <dbReference type="EMBL" id="GLY65413.1"/>
    </source>
</evidence>
<reference evidence="6" key="1">
    <citation type="submission" date="2023-03" db="EMBL/GenBank/DDBJ databases">
        <title>Amycolatopsis taiwanensis NBRC 103393.</title>
        <authorList>
            <person name="Ichikawa N."/>
            <person name="Sato H."/>
            <person name="Tonouchi N."/>
        </authorList>
    </citation>
    <scope>NUCLEOTIDE SEQUENCE</scope>
    <source>
        <strain evidence="6">NBRC 103393</strain>
    </source>
</reference>
<comment type="caution">
    <text evidence="6">The sequence shown here is derived from an EMBL/GenBank/DDBJ whole genome shotgun (WGS) entry which is preliminary data.</text>
</comment>
<dbReference type="InterPro" id="IPR011251">
    <property type="entry name" value="Luciferase-like_dom"/>
</dbReference>
<evidence type="ECO:0000256" key="3">
    <source>
        <dbReference type="ARBA" id="ARBA00023002"/>
    </source>
</evidence>
<dbReference type="Proteomes" id="UP001165136">
    <property type="component" value="Unassembled WGS sequence"/>
</dbReference>
<dbReference type="InterPro" id="IPR050172">
    <property type="entry name" value="SsuD_RutA_monooxygenase"/>
</dbReference>
<keyword evidence="1" id="KW-0285">Flavoprotein</keyword>
<keyword evidence="3" id="KW-0560">Oxidoreductase</keyword>
<name>A0A9W6QZE2_9PSEU</name>